<dbReference type="Gene3D" id="3.40.50.720">
    <property type="entry name" value="NAD(P)-binding Rossmann-like Domain"/>
    <property type="match status" value="1"/>
</dbReference>
<dbReference type="RefSeq" id="WP_114209352.1">
    <property type="nucleotide sequence ID" value="NZ_CP030840.1"/>
</dbReference>
<gene>
    <name evidence="3" type="ORF">ACPOL_5365</name>
</gene>
<reference evidence="3 4" key="1">
    <citation type="journal article" date="2018" name="Front. Microbiol.">
        <title>Hydrolytic Capabilities as a Key to Environmental Success: Chitinolytic and Cellulolytic Acidobacteria From Acidic Sub-arctic Soils and Boreal Peatlands.</title>
        <authorList>
            <person name="Belova S.E."/>
            <person name="Ravin N.V."/>
            <person name="Pankratov T.A."/>
            <person name="Rakitin A.L."/>
            <person name="Ivanova A.A."/>
            <person name="Beletsky A.V."/>
            <person name="Mardanov A.V."/>
            <person name="Sinninghe Damste J.S."/>
            <person name="Dedysh S.N."/>
        </authorList>
    </citation>
    <scope>NUCLEOTIDE SEQUENCE [LARGE SCALE GENOMIC DNA]</scope>
    <source>
        <strain evidence="3 4">SBC82</strain>
    </source>
</reference>
<dbReference type="InterPro" id="IPR001509">
    <property type="entry name" value="Epimerase_deHydtase"/>
</dbReference>
<name>A0A2Z5G5U5_9BACT</name>
<dbReference type="PANTHER" id="PTHR43000">
    <property type="entry name" value="DTDP-D-GLUCOSE 4,6-DEHYDRATASE-RELATED"/>
    <property type="match status" value="1"/>
</dbReference>
<evidence type="ECO:0000256" key="1">
    <source>
        <dbReference type="ARBA" id="ARBA00007637"/>
    </source>
</evidence>
<dbReference type="InterPro" id="IPR036291">
    <property type="entry name" value="NAD(P)-bd_dom_sf"/>
</dbReference>
<dbReference type="Proteomes" id="UP000253606">
    <property type="component" value="Chromosome"/>
</dbReference>
<accession>A0A2Z5G5U5</accession>
<dbReference type="OrthoDB" id="9779902at2"/>
<feature type="domain" description="NAD-dependent epimerase/dehydratase" evidence="2">
    <location>
        <begin position="9"/>
        <end position="270"/>
    </location>
</feature>
<organism evidence="3 4">
    <name type="scientific">Acidisarcina polymorpha</name>
    <dbReference type="NCBI Taxonomy" id="2211140"/>
    <lineage>
        <taxon>Bacteria</taxon>
        <taxon>Pseudomonadati</taxon>
        <taxon>Acidobacteriota</taxon>
        <taxon>Terriglobia</taxon>
        <taxon>Terriglobales</taxon>
        <taxon>Acidobacteriaceae</taxon>
        <taxon>Acidisarcina</taxon>
    </lineage>
</organism>
<evidence type="ECO:0000313" key="3">
    <source>
        <dbReference type="EMBL" id="AXC14613.1"/>
    </source>
</evidence>
<keyword evidence="4" id="KW-1185">Reference proteome</keyword>
<comment type="similarity">
    <text evidence="1">Belongs to the NAD(P)-dependent epimerase/dehydratase family.</text>
</comment>
<sequence length="364" mass="40457">MSTTNGRKILVIGGAGFIGSNLVERLLQRADTQVCVYDNLSRQGAHDNLRWLYSLPGNKQLEFIENDVRDARAVWEAAQHADEIYHFAAQVAVTTSVAAPREDFEVNAIGTFNVLEAARQSGRRPFVLFTSTNKVYGSLEGVPVAASALRYHAADPAFAGVQETELLDFHSPYGCSKGAADQYVRDYARIYQIPTVVFRMSCIAGPRQFGTEDQGWVAHFLYSALEGRAITIYGDGRQVRDVLHVYDLVDAMLSVHACRERVAGGVYNLGGGPGRSTSILELLQLIEKQTGMTPQVRYSNVRPGDQPLYISDTGKLSLHTGWSARYSLERTVESLHNFWLDNRPMLESHRFSTEQVSLLHEEVA</sequence>
<evidence type="ECO:0000259" key="2">
    <source>
        <dbReference type="Pfam" id="PF01370"/>
    </source>
</evidence>
<proteinExistence type="inferred from homology"/>
<dbReference type="KEGG" id="abas:ACPOL_5365"/>
<dbReference type="Pfam" id="PF01370">
    <property type="entry name" value="Epimerase"/>
    <property type="match status" value="1"/>
</dbReference>
<protein>
    <submittedName>
        <fullName evidence="3">UDP-glucose 4-epimerase</fullName>
    </submittedName>
</protein>
<dbReference type="EMBL" id="CP030840">
    <property type="protein sequence ID" value="AXC14613.1"/>
    <property type="molecule type" value="Genomic_DNA"/>
</dbReference>
<dbReference type="SUPFAM" id="SSF51735">
    <property type="entry name" value="NAD(P)-binding Rossmann-fold domains"/>
    <property type="match status" value="1"/>
</dbReference>
<evidence type="ECO:0000313" key="4">
    <source>
        <dbReference type="Proteomes" id="UP000253606"/>
    </source>
</evidence>
<dbReference type="AlphaFoldDB" id="A0A2Z5G5U5"/>